<dbReference type="PROSITE" id="PS50089">
    <property type="entry name" value="ZF_RING_2"/>
    <property type="match status" value="1"/>
</dbReference>
<dbReference type="EMBL" id="VEPZ02000396">
    <property type="protein sequence ID" value="KAE8726016.1"/>
    <property type="molecule type" value="Genomic_DNA"/>
</dbReference>
<dbReference type="Proteomes" id="UP000436088">
    <property type="component" value="Unassembled WGS sequence"/>
</dbReference>
<evidence type="ECO:0000256" key="11">
    <source>
        <dbReference type="SAM" id="Phobius"/>
    </source>
</evidence>
<evidence type="ECO:0000256" key="6">
    <source>
        <dbReference type="ARBA" id="ARBA00022771"/>
    </source>
</evidence>
<dbReference type="EC" id="2.3.2.27" evidence="3"/>
<dbReference type="InterPro" id="IPR001841">
    <property type="entry name" value="Znf_RING"/>
</dbReference>
<keyword evidence="4" id="KW-0808">Transferase</keyword>
<keyword evidence="14" id="KW-1185">Reference proteome</keyword>
<dbReference type="CDD" id="cd16461">
    <property type="entry name" value="RING-H2_EL5-like"/>
    <property type="match status" value="1"/>
</dbReference>
<dbReference type="SMART" id="SM00184">
    <property type="entry name" value="RING"/>
    <property type="match status" value="1"/>
</dbReference>
<proteinExistence type="predicted"/>
<organism evidence="13 14">
    <name type="scientific">Hibiscus syriacus</name>
    <name type="common">Rose of Sharon</name>
    <dbReference type="NCBI Taxonomy" id="106335"/>
    <lineage>
        <taxon>Eukaryota</taxon>
        <taxon>Viridiplantae</taxon>
        <taxon>Streptophyta</taxon>
        <taxon>Embryophyta</taxon>
        <taxon>Tracheophyta</taxon>
        <taxon>Spermatophyta</taxon>
        <taxon>Magnoliopsida</taxon>
        <taxon>eudicotyledons</taxon>
        <taxon>Gunneridae</taxon>
        <taxon>Pentapetalae</taxon>
        <taxon>rosids</taxon>
        <taxon>malvids</taxon>
        <taxon>Malvales</taxon>
        <taxon>Malvaceae</taxon>
        <taxon>Malvoideae</taxon>
        <taxon>Hibiscus</taxon>
    </lineage>
</organism>
<dbReference type="GO" id="GO:0061630">
    <property type="term" value="F:ubiquitin protein ligase activity"/>
    <property type="evidence" value="ECO:0007669"/>
    <property type="project" value="UniProtKB-EC"/>
</dbReference>
<dbReference type="GO" id="GO:0008270">
    <property type="term" value="F:zinc ion binding"/>
    <property type="evidence" value="ECO:0007669"/>
    <property type="project" value="UniProtKB-KW"/>
</dbReference>
<keyword evidence="8" id="KW-0862">Zinc</keyword>
<evidence type="ECO:0000256" key="1">
    <source>
        <dbReference type="ARBA" id="ARBA00000900"/>
    </source>
</evidence>
<keyword evidence="7" id="KW-0833">Ubl conjugation pathway</keyword>
<evidence type="ECO:0000256" key="7">
    <source>
        <dbReference type="ARBA" id="ARBA00022786"/>
    </source>
</evidence>
<evidence type="ECO:0000256" key="8">
    <source>
        <dbReference type="ARBA" id="ARBA00022833"/>
    </source>
</evidence>
<keyword evidence="5" id="KW-0479">Metal-binding</keyword>
<dbReference type="PANTHER" id="PTHR46913:SF21">
    <property type="entry name" value="RING-TYPE E3 UBIQUITIN TRANSFERASE"/>
    <property type="match status" value="1"/>
</dbReference>
<protein>
    <recommendedName>
        <fullName evidence="3">RING-type E3 ubiquitin transferase</fullName>
        <ecNumber evidence="3">2.3.2.27</ecNumber>
    </recommendedName>
</protein>
<evidence type="ECO:0000259" key="12">
    <source>
        <dbReference type="PROSITE" id="PS50089"/>
    </source>
</evidence>
<evidence type="ECO:0000256" key="10">
    <source>
        <dbReference type="SAM" id="MobiDB-lite"/>
    </source>
</evidence>
<evidence type="ECO:0000313" key="13">
    <source>
        <dbReference type="EMBL" id="KAE8726016.1"/>
    </source>
</evidence>
<feature type="region of interest" description="Disordered" evidence="10">
    <location>
        <begin position="1"/>
        <end position="26"/>
    </location>
</feature>
<dbReference type="Pfam" id="PF13639">
    <property type="entry name" value="zf-RING_2"/>
    <property type="match status" value="1"/>
</dbReference>
<evidence type="ECO:0000256" key="4">
    <source>
        <dbReference type="ARBA" id="ARBA00022679"/>
    </source>
</evidence>
<keyword evidence="11" id="KW-1133">Transmembrane helix</keyword>
<name>A0A6A3CBA2_HIBSY</name>
<comment type="catalytic activity">
    <reaction evidence="1">
        <text>S-ubiquitinyl-[E2 ubiquitin-conjugating enzyme]-L-cysteine + [acceptor protein]-L-lysine = [E2 ubiquitin-conjugating enzyme]-L-cysteine + N(6)-ubiquitinyl-[acceptor protein]-L-lysine.</text>
        <dbReference type="EC" id="2.3.2.27"/>
    </reaction>
</comment>
<evidence type="ECO:0000256" key="9">
    <source>
        <dbReference type="PROSITE-ProRule" id="PRU00175"/>
    </source>
</evidence>
<feature type="compositionally biased region" description="Low complexity" evidence="10">
    <location>
        <begin position="12"/>
        <end position="26"/>
    </location>
</feature>
<dbReference type="InterPro" id="IPR044600">
    <property type="entry name" value="ATL1/ATL16-like"/>
</dbReference>
<reference evidence="13" key="1">
    <citation type="submission" date="2019-09" db="EMBL/GenBank/DDBJ databases">
        <title>Draft genome information of white flower Hibiscus syriacus.</title>
        <authorList>
            <person name="Kim Y.-M."/>
        </authorList>
    </citation>
    <scope>NUCLEOTIDE SEQUENCE [LARGE SCALE GENOMIC DNA]</scope>
    <source>
        <strain evidence="13">YM2019G1</strain>
    </source>
</reference>
<gene>
    <name evidence="13" type="ORF">F3Y22_tig00007895pilonHSYRG00042</name>
</gene>
<comment type="pathway">
    <text evidence="2">Protein modification; protein ubiquitination.</text>
</comment>
<evidence type="ECO:0000256" key="3">
    <source>
        <dbReference type="ARBA" id="ARBA00012483"/>
    </source>
</evidence>
<keyword evidence="11" id="KW-0812">Transmembrane</keyword>
<evidence type="ECO:0000313" key="14">
    <source>
        <dbReference type="Proteomes" id="UP000436088"/>
    </source>
</evidence>
<accession>A0A6A3CBA2</accession>
<feature type="transmembrane region" description="Helical" evidence="11">
    <location>
        <begin position="36"/>
        <end position="56"/>
    </location>
</feature>
<dbReference type="UniPathway" id="UPA00143"/>
<keyword evidence="6 9" id="KW-0863">Zinc-finger</keyword>
<dbReference type="SUPFAM" id="SSF57850">
    <property type="entry name" value="RING/U-box"/>
    <property type="match status" value="1"/>
</dbReference>
<evidence type="ECO:0000256" key="2">
    <source>
        <dbReference type="ARBA" id="ARBA00004906"/>
    </source>
</evidence>
<keyword evidence="11" id="KW-0472">Membrane</keyword>
<sequence>MGFTAWAPSPSPSLSSPSSSSQSSPSRLPIDFSPPLIAMVVVVAAAFLIVMYSRLISRRLVPLILRLLNFFCRRRRRRQRYLASTTTDLDSLPPSDPFDPPLFPYGLDDSAIKTLPRALYTLKTRPNNSPKDCAVCLLELEDNEYVRTLPVCSHAFRVDCIDVWLKSHANCPLCRAGIFAKESPFTPLMAARIRPSIDDPIFLDNTLESLTETPLQSFPNNTITDITEEPSPRRTNGINNCEEIFSFVLKRSYSFGFERSLAAERMMITEPNKTSPWRYRRGGNGFWSKRASPFGSLIIKPRVFSFRYYRGVKASPFFRRRGFFPMSESSVRYSGGGGSSRRSKWMASPMFLRSAASSVAAFSSSRLSCGDPEALLSPERFNRR</sequence>
<comment type="caution">
    <text evidence="13">The sequence shown here is derived from an EMBL/GenBank/DDBJ whole genome shotgun (WGS) entry which is preliminary data.</text>
</comment>
<dbReference type="GO" id="GO:0016567">
    <property type="term" value="P:protein ubiquitination"/>
    <property type="evidence" value="ECO:0007669"/>
    <property type="project" value="UniProtKB-UniPathway"/>
</dbReference>
<dbReference type="InterPro" id="IPR013083">
    <property type="entry name" value="Znf_RING/FYVE/PHD"/>
</dbReference>
<feature type="domain" description="RING-type" evidence="12">
    <location>
        <begin position="133"/>
        <end position="175"/>
    </location>
</feature>
<dbReference type="PANTHER" id="PTHR46913">
    <property type="entry name" value="RING-H2 FINGER PROTEIN ATL16"/>
    <property type="match status" value="1"/>
</dbReference>
<dbReference type="AlphaFoldDB" id="A0A6A3CBA2"/>
<dbReference type="Gene3D" id="3.30.40.10">
    <property type="entry name" value="Zinc/RING finger domain, C3HC4 (zinc finger)"/>
    <property type="match status" value="1"/>
</dbReference>
<evidence type="ECO:0000256" key="5">
    <source>
        <dbReference type="ARBA" id="ARBA00022723"/>
    </source>
</evidence>